<name>A0A1M7A5R6_9RHOB</name>
<dbReference type="EMBL" id="FRBR01000002">
    <property type="protein sequence ID" value="SHL37990.1"/>
    <property type="molecule type" value="Genomic_DNA"/>
</dbReference>
<dbReference type="GO" id="GO:0030288">
    <property type="term" value="C:outer membrane-bounded periplasmic space"/>
    <property type="evidence" value="ECO:0007669"/>
    <property type="project" value="TreeGrafter"/>
</dbReference>
<dbReference type="Gene3D" id="3.40.50.1980">
    <property type="entry name" value="Nitrogenase molybdenum iron protein domain"/>
    <property type="match status" value="2"/>
</dbReference>
<dbReference type="InterPro" id="IPR002491">
    <property type="entry name" value="ABC_transptr_periplasmic_BD"/>
</dbReference>
<dbReference type="RefSeq" id="WP_073033889.1">
    <property type="nucleotide sequence ID" value="NZ_BMLR01000002.1"/>
</dbReference>
<dbReference type="OrthoDB" id="1846031at2"/>
<reference evidence="8 9" key="1">
    <citation type="submission" date="2016-11" db="EMBL/GenBank/DDBJ databases">
        <authorList>
            <person name="Jaros S."/>
            <person name="Januszkiewicz K."/>
            <person name="Wedrychowicz H."/>
        </authorList>
    </citation>
    <scope>NUCLEOTIDE SEQUENCE [LARGE SCALE GENOMIC DNA]</scope>
    <source>
        <strain evidence="8 9">DSM 29589</strain>
    </source>
</reference>
<sequence>MTAVLRLVCLLLWPGIAVAQPVEIGHVWGTTRIEARLERIVTLSYNGADNWLALGVRPMAYRVWYGGDDSGLWPWAAPMLDTVGKTESAPVQLRGEIDLEAVARLEPDLIEAMYSGLTRSQYNALSRIAPVLAPPPGAGDFGASWRSMIATFGRAVGREAKAAEVIAGVEAQFEGIRRAHPDWKEKTAVVAMPDGPLVLTRSDVRTDVVTALGFDMPEAAQRLDRGGFFYRLDRELTAPLEADVVIWLDLGGGVDAVRHHPLRATMRAPREGREIVADPDLSAALSYASALSLDYALERLVPLLEQAADGDPETRVGPSEEAGLWR</sequence>
<gene>
    <name evidence="8" type="ORF">SAMN05444398_102184</name>
</gene>
<evidence type="ECO:0000256" key="2">
    <source>
        <dbReference type="ARBA" id="ARBA00008814"/>
    </source>
</evidence>
<evidence type="ECO:0000313" key="9">
    <source>
        <dbReference type="Proteomes" id="UP000183974"/>
    </source>
</evidence>
<proteinExistence type="inferred from homology"/>
<keyword evidence="4" id="KW-0410">Iron transport</keyword>
<feature type="domain" description="Fe/B12 periplasmic-binding" evidence="7">
    <location>
        <begin position="39"/>
        <end position="308"/>
    </location>
</feature>
<keyword evidence="5 6" id="KW-0732">Signal</keyword>
<keyword evidence="4" id="KW-0406">Ion transport</keyword>
<dbReference type="AlphaFoldDB" id="A0A1M7A5R6"/>
<dbReference type="PROSITE" id="PS50983">
    <property type="entry name" value="FE_B12_PBP"/>
    <property type="match status" value="1"/>
</dbReference>
<keyword evidence="3" id="KW-0813">Transport</keyword>
<feature type="signal peptide" evidence="6">
    <location>
        <begin position="1"/>
        <end position="19"/>
    </location>
</feature>
<evidence type="ECO:0000256" key="4">
    <source>
        <dbReference type="ARBA" id="ARBA00022496"/>
    </source>
</evidence>
<accession>A0A1M7A5R6</accession>
<dbReference type="Pfam" id="PF01497">
    <property type="entry name" value="Peripla_BP_2"/>
    <property type="match status" value="1"/>
</dbReference>
<organism evidence="8 9">
    <name type="scientific">Roseovarius pacificus</name>
    <dbReference type="NCBI Taxonomy" id="337701"/>
    <lineage>
        <taxon>Bacteria</taxon>
        <taxon>Pseudomonadati</taxon>
        <taxon>Pseudomonadota</taxon>
        <taxon>Alphaproteobacteria</taxon>
        <taxon>Rhodobacterales</taxon>
        <taxon>Roseobacteraceae</taxon>
        <taxon>Roseovarius</taxon>
    </lineage>
</organism>
<dbReference type="PANTHER" id="PTHR30532:SF24">
    <property type="entry name" value="FERRIC ENTEROBACTIN-BINDING PERIPLASMIC PROTEIN FEPB"/>
    <property type="match status" value="1"/>
</dbReference>
<evidence type="ECO:0000256" key="5">
    <source>
        <dbReference type="ARBA" id="ARBA00022729"/>
    </source>
</evidence>
<dbReference type="STRING" id="337701.SAMN05444398_102184"/>
<keyword evidence="4" id="KW-0408">Iron</keyword>
<dbReference type="PANTHER" id="PTHR30532">
    <property type="entry name" value="IRON III DICITRATE-BINDING PERIPLASMIC PROTEIN"/>
    <property type="match status" value="1"/>
</dbReference>
<dbReference type="SUPFAM" id="SSF53807">
    <property type="entry name" value="Helical backbone' metal receptor"/>
    <property type="match status" value="1"/>
</dbReference>
<comment type="similarity">
    <text evidence="2">Belongs to the bacterial solute-binding protein 8 family.</text>
</comment>
<feature type="chain" id="PRO_5012229542" evidence="6">
    <location>
        <begin position="20"/>
        <end position="326"/>
    </location>
</feature>
<protein>
    <submittedName>
        <fullName evidence="8">Iron complex transport system substrate-binding protein</fullName>
    </submittedName>
</protein>
<comment type="subcellular location">
    <subcellularLocation>
        <location evidence="1">Cell envelope</location>
    </subcellularLocation>
</comment>
<evidence type="ECO:0000259" key="7">
    <source>
        <dbReference type="PROSITE" id="PS50983"/>
    </source>
</evidence>
<evidence type="ECO:0000256" key="3">
    <source>
        <dbReference type="ARBA" id="ARBA00022448"/>
    </source>
</evidence>
<evidence type="ECO:0000313" key="8">
    <source>
        <dbReference type="EMBL" id="SHL37990.1"/>
    </source>
</evidence>
<dbReference type="InterPro" id="IPR051313">
    <property type="entry name" value="Bact_iron-sidero_bind"/>
</dbReference>
<keyword evidence="9" id="KW-1185">Reference proteome</keyword>
<evidence type="ECO:0000256" key="1">
    <source>
        <dbReference type="ARBA" id="ARBA00004196"/>
    </source>
</evidence>
<dbReference type="GO" id="GO:1901678">
    <property type="term" value="P:iron coordination entity transport"/>
    <property type="evidence" value="ECO:0007669"/>
    <property type="project" value="UniProtKB-ARBA"/>
</dbReference>
<evidence type="ECO:0000256" key="6">
    <source>
        <dbReference type="SAM" id="SignalP"/>
    </source>
</evidence>
<dbReference type="Proteomes" id="UP000183974">
    <property type="component" value="Unassembled WGS sequence"/>
</dbReference>